<dbReference type="AlphaFoldDB" id="A0A673XW58"/>
<dbReference type="Ensembl" id="ENSSTUT00000026815.1">
    <property type="protein sequence ID" value="ENSSTUP00000025586.1"/>
    <property type="gene ID" value="ENSSTUG00000011157.1"/>
</dbReference>
<dbReference type="OMA" id="VMSVPQW"/>
<reference evidence="8" key="2">
    <citation type="submission" date="2025-09" db="UniProtKB">
        <authorList>
            <consortium name="Ensembl"/>
        </authorList>
    </citation>
    <scope>IDENTIFICATION</scope>
</reference>
<feature type="transmembrane region" description="Helical" evidence="6">
    <location>
        <begin position="102"/>
        <end position="122"/>
    </location>
</feature>
<sequence length="149" mass="16600">VETQYSLPCSLFLTSDTRLYAMALYNQHVCPMDNWYRCLPSSRASRGNLWSGPTLCGEKEIKCGTQPPESCFFSLFCSTGCFMVMLIGLLRYAHIIEKHENCVLNTASLSTGWICAAGLIMVGNFQVRTEVMSVPQWSISLTKLLRGVG</sequence>
<dbReference type="Pfam" id="PF10277">
    <property type="entry name" value="Frag1"/>
    <property type="match status" value="1"/>
</dbReference>
<keyword evidence="9" id="KW-1185">Reference proteome</keyword>
<evidence type="ECO:0000256" key="4">
    <source>
        <dbReference type="ARBA" id="ARBA00022989"/>
    </source>
</evidence>
<proteinExistence type="inferred from homology"/>
<keyword evidence="5 6" id="KW-0472">Membrane</keyword>
<comment type="similarity">
    <text evidence="2">Belongs to the DRAM/TMEM150 family.</text>
</comment>
<dbReference type="PANTHER" id="PTHR21324">
    <property type="entry name" value="FASTING-INDUCIBLE INTEGRAL MEMBRANE PROTEIN TM6P1-RELATED"/>
    <property type="match status" value="1"/>
</dbReference>
<organism evidence="8 9">
    <name type="scientific">Salmo trutta</name>
    <name type="common">Brown trout</name>
    <dbReference type="NCBI Taxonomy" id="8032"/>
    <lineage>
        <taxon>Eukaryota</taxon>
        <taxon>Metazoa</taxon>
        <taxon>Chordata</taxon>
        <taxon>Craniata</taxon>
        <taxon>Vertebrata</taxon>
        <taxon>Euteleostomi</taxon>
        <taxon>Actinopterygii</taxon>
        <taxon>Neopterygii</taxon>
        <taxon>Teleostei</taxon>
        <taxon>Protacanthopterygii</taxon>
        <taxon>Salmoniformes</taxon>
        <taxon>Salmonidae</taxon>
        <taxon>Salmoninae</taxon>
        <taxon>Salmo</taxon>
    </lineage>
</organism>
<evidence type="ECO:0000256" key="5">
    <source>
        <dbReference type="ARBA" id="ARBA00023136"/>
    </source>
</evidence>
<keyword evidence="3 6" id="KW-0812">Transmembrane</keyword>
<keyword evidence="4 6" id="KW-1133">Transmembrane helix</keyword>
<comment type="subcellular location">
    <subcellularLocation>
        <location evidence="1">Endomembrane system</location>
        <topology evidence="1">Multi-pass membrane protein</topology>
    </subcellularLocation>
</comment>
<evidence type="ECO:0000256" key="6">
    <source>
        <dbReference type="SAM" id="Phobius"/>
    </source>
</evidence>
<evidence type="ECO:0000313" key="9">
    <source>
        <dbReference type="Proteomes" id="UP000472277"/>
    </source>
</evidence>
<evidence type="ECO:0000259" key="7">
    <source>
        <dbReference type="Pfam" id="PF10277"/>
    </source>
</evidence>
<evidence type="ECO:0000256" key="1">
    <source>
        <dbReference type="ARBA" id="ARBA00004127"/>
    </source>
</evidence>
<evidence type="ECO:0000313" key="8">
    <source>
        <dbReference type="Ensembl" id="ENSSTUP00000025586.1"/>
    </source>
</evidence>
<dbReference type="InterPro" id="IPR050911">
    <property type="entry name" value="DRAM/TMEM150_Autophagy_Mod"/>
</dbReference>
<evidence type="ECO:0000256" key="3">
    <source>
        <dbReference type="ARBA" id="ARBA00022692"/>
    </source>
</evidence>
<feature type="transmembrane region" description="Helical" evidence="6">
    <location>
        <begin position="72"/>
        <end position="90"/>
    </location>
</feature>
<dbReference type="Proteomes" id="UP000472277">
    <property type="component" value="Chromosome 10"/>
</dbReference>
<protein>
    <recommendedName>
        <fullName evidence="7">CWH43-like N-terminal domain-containing protein</fullName>
    </recommendedName>
</protein>
<dbReference type="InParanoid" id="A0A673XW58"/>
<feature type="domain" description="CWH43-like N-terminal" evidence="7">
    <location>
        <begin position="62"/>
        <end position="128"/>
    </location>
</feature>
<reference evidence="8" key="1">
    <citation type="submission" date="2025-08" db="UniProtKB">
        <authorList>
            <consortium name="Ensembl"/>
        </authorList>
    </citation>
    <scope>IDENTIFICATION</scope>
</reference>
<dbReference type="GeneTree" id="ENSGT01030000234578"/>
<evidence type="ECO:0000256" key="2">
    <source>
        <dbReference type="ARBA" id="ARBA00006565"/>
    </source>
</evidence>
<accession>A0A673XW58</accession>
<dbReference type="GO" id="GO:0012505">
    <property type="term" value="C:endomembrane system"/>
    <property type="evidence" value="ECO:0007669"/>
    <property type="project" value="UniProtKB-SubCell"/>
</dbReference>
<dbReference type="PANTHER" id="PTHR21324:SF9">
    <property type="entry name" value="TRANSMEMBRANE PROTEIN 150A"/>
    <property type="match status" value="1"/>
</dbReference>
<dbReference type="InterPro" id="IPR019402">
    <property type="entry name" value="CWH43_N"/>
</dbReference>
<name>A0A673XW58_SALTR</name>